<dbReference type="EMBL" id="PXYI01000008">
    <property type="protein sequence ID" value="PSJ37667.1"/>
    <property type="molecule type" value="Genomic_DNA"/>
</dbReference>
<feature type="coiled-coil region" evidence="1">
    <location>
        <begin position="159"/>
        <end position="217"/>
    </location>
</feature>
<evidence type="ECO:0000256" key="1">
    <source>
        <dbReference type="SAM" id="Coils"/>
    </source>
</evidence>
<dbReference type="OrthoDB" id="9757728at2"/>
<reference evidence="3 4" key="1">
    <citation type="submission" date="2018-03" db="EMBL/GenBank/DDBJ databases">
        <title>The draft genome of Sphingosinicella sp. GL-C-18.</title>
        <authorList>
            <person name="Liu L."/>
            <person name="Li L."/>
            <person name="Liang L."/>
            <person name="Zhang X."/>
            <person name="Wang T."/>
        </authorList>
    </citation>
    <scope>NUCLEOTIDE SEQUENCE [LARGE SCALE GENOMIC DNA]</scope>
    <source>
        <strain evidence="3 4">GL-C-18</strain>
    </source>
</reference>
<keyword evidence="4" id="KW-1185">Reference proteome</keyword>
<dbReference type="Proteomes" id="UP000241167">
    <property type="component" value="Unassembled WGS sequence"/>
</dbReference>
<evidence type="ECO:0000313" key="4">
    <source>
        <dbReference type="Proteomes" id="UP000241167"/>
    </source>
</evidence>
<evidence type="ECO:0000256" key="2">
    <source>
        <dbReference type="SAM" id="MobiDB-lite"/>
    </source>
</evidence>
<feature type="compositionally biased region" description="Basic and acidic residues" evidence="2">
    <location>
        <begin position="1297"/>
        <end position="1313"/>
    </location>
</feature>
<feature type="region of interest" description="Disordered" evidence="2">
    <location>
        <begin position="1296"/>
        <end position="1317"/>
    </location>
</feature>
<gene>
    <name evidence="3" type="ORF">C7I55_21635</name>
</gene>
<dbReference type="RefSeq" id="WP_106515111.1">
    <property type="nucleotide sequence ID" value="NZ_PXYI01000008.1"/>
</dbReference>
<organism evidence="3 4">
    <name type="scientific">Allosphingosinicella deserti</name>
    <dbReference type="NCBI Taxonomy" id="2116704"/>
    <lineage>
        <taxon>Bacteria</taxon>
        <taxon>Pseudomonadati</taxon>
        <taxon>Pseudomonadota</taxon>
        <taxon>Alphaproteobacteria</taxon>
        <taxon>Sphingomonadales</taxon>
        <taxon>Sphingomonadaceae</taxon>
        <taxon>Allosphingosinicella</taxon>
    </lineage>
</organism>
<feature type="coiled-coil region" evidence="1">
    <location>
        <begin position="274"/>
        <end position="301"/>
    </location>
</feature>
<name>A0A2P7QI60_9SPHN</name>
<protein>
    <submittedName>
        <fullName evidence="3">Uncharacterized protein</fullName>
    </submittedName>
</protein>
<proteinExistence type="predicted"/>
<sequence length="1994" mass="210935">MDLNTEILRLTAELAAAKQAGTAATNRVADSRQALTNAEAETSRLRRRVAELEAIAAQASQARAQADAADQRAAAAARELDAARPARDQAAARRDALQARTAELNRLAALIPGVQAEVAAHQAETNRLASELNRIIAAKPKRLPNKPGSGSGIDYADLLEAWQAQVDAATRARDAAAARLAAAQARLGQLAPIPGQAAQAQAETNAANQALAEAGRRVDALSQQVAAARAGAQTARAQAGEFDRAAAPLGDARTQSQAADARTAQASAEVESALSAETAAMARIAQRHAELERRLAEQRAALPQEIVGALPTDAPIALLPVRLETRFMTTEAGRALIVRVYPDTIHVDTHEPELTADEDHWGRHFWAHNWRAATDEIRARAAWIQLAERFGVRRAAWIAEALTPLNPQDAPAAPVADDAPLAPAPTFPARDRRSASWTRAPQALALPDRWLAVGYRDGRRVIVAQSAAVKPASAPAGAPMAVGAAPPGEALDPESAVPPAGGLAGVLDADSRWLVDVQAALECGMAIRAPWPQDEPEKLDRLLVFGVRAEPDSRASAEQLQRLLDAHHYTDGLAFVAQGASSNNSEAELSTFRSRESAAALHGVERGPALTAAGSDGAVAGRLLGVEAATFAHVAGADGLEQADAKAMNAALWSATWGYYLEQGLAGPLAEDRRKQARRHFIDHVRARGPVPALRIGRQPYGVLPVTSLDLWAPEPGDSLPGLAELLRTAKTIWRAGIGRAPAVGGGGDGADILLQILGMEARSSRFDFRSLIGGQSGRKLLEQLGQAQQIVQLDAQAVRIHELLGTSALRGPARLADAASGSLVRDLFSAKRGARHVADTQAALLWLLSRAPEDLRTAAFPPPGDAVEQRPSQLSDLLLLVLRHAALTEYDLAAVSLLAGRNQASAAERFEPEIVDEAVRTAWERLSTIIDGRPVSAHLTALDAGSAVPDLAEFRRSLEHLATRPTARVEDGLAETLDLASHRLDAWITSLATGRLDSMRAAKPVGVHLGGYGWVENLTAATIGRDLSDKGYVHAPSLAHAATAAVLRSGYLAHAGEAENSFAVDLSSARVRSAMWLLDGVRQGQPLAALLGYRFERGLHENHPGVELDRFIRPFRELDGFKAETSQSREAEAASTAESDAASARTALAAAEGAQAEAERVYTENRAASGAGEAAAHDLKALLGQLDALNAAVTEATTKSYPKKTRLAEIPGLIEEAQNRIDEYSLEEIEAPDHKPVDRTREKKRERDRIAALGAEYSRLATELHGLNQIISANTEAAKPLSERIAPLTTLVENGKQADEQKTSIEQQRDAARNATGGARTILAQREMVLLDALQRLWSKAHESLPASKVVDGLALLQRWKAGKAEGRWNQQTIPFGAEIAGVRLPTESGADAAAWTAIAAELDGLAEITDAVSDLILAESVHQIVQGNPTRSGAALDMAAGGEIPPPELDVVRTPRTGITTTHRLVVLFSGDVPAWEGTSSQPRALAEPYLNAWAAGLLGDPARVFCRADYFDPETKAPAGQPVELSLGELELAPLDFLYMSDAGGPAALSELEQRLVDRLLTTPRPENVPPGATVRLDFERDPAWGAERLSAAEFLEAVRAVREMVLNARPLTAADLAQTDQATSTEPDAAELEQRASAARDALAAAIDKIPAPPPATEPLEMAAFLDSLDLADLRTALHALAGFGIQSAVPAAPAGPDARATLFGQALAAKDEGVLRLERADARGGAGRPAADQLARLAALFGNDFKMLPRWLPTNAAELEQTFAASHGLQDRQGGTDPLPAVTFVHRAARVRDGARRLEDALTYSEALHAAVAVHFEVGQLPLTANDRWSALPPLEDGGAAPGRLSLVAHLAGRVTPQTAPEGVFVDAAGAPLPVCGLMIDEWVEAIPNAKETTGVAFHYDQPGARAPQAVLLATPPNGDAIWQVETLEAILLETLDLAKLRVVDLAALQAAEADAELPGHLLPALAFAVNAEGDAISTDFAAAAAVPA</sequence>
<evidence type="ECO:0000313" key="3">
    <source>
        <dbReference type="EMBL" id="PSJ37667.1"/>
    </source>
</evidence>
<accession>A0A2P7QI60</accession>
<keyword evidence="1" id="KW-0175">Coiled coil</keyword>
<comment type="caution">
    <text evidence="3">The sequence shown here is derived from an EMBL/GenBank/DDBJ whole genome shotgun (WGS) entry which is preliminary data.</text>
</comment>
<feature type="coiled-coil region" evidence="1">
    <location>
        <begin position="28"/>
        <end position="107"/>
    </location>
</feature>